<feature type="transmembrane region" description="Helical" evidence="1">
    <location>
        <begin position="103"/>
        <end position="123"/>
    </location>
</feature>
<dbReference type="Pfam" id="PF12412">
    <property type="entry name" value="DUF3667"/>
    <property type="match status" value="1"/>
</dbReference>
<keyword evidence="1" id="KW-0472">Membrane</keyword>
<name>A0ABU8SAE6_9SPHN</name>
<dbReference type="InterPro" id="IPR022134">
    <property type="entry name" value="DUF3667"/>
</dbReference>
<feature type="transmembrane region" description="Helical" evidence="1">
    <location>
        <begin position="272"/>
        <end position="289"/>
    </location>
</feature>
<evidence type="ECO:0000313" key="2">
    <source>
        <dbReference type="EMBL" id="MEJ6010506.1"/>
    </source>
</evidence>
<comment type="caution">
    <text evidence="2">The sequence shown here is derived from an EMBL/GenBank/DDBJ whole genome shotgun (WGS) entry which is preliminary data.</text>
</comment>
<feature type="transmembrane region" description="Helical" evidence="1">
    <location>
        <begin position="241"/>
        <end position="260"/>
    </location>
</feature>
<organism evidence="2 3">
    <name type="scientific">Novosphingobium aquae</name>
    <dbReference type="NCBI Taxonomy" id="3133435"/>
    <lineage>
        <taxon>Bacteria</taxon>
        <taxon>Pseudomonadati</taxon>
        <taxon>Pseudomonadota</taxon>
        <taxon>Alphaproteobacteria</taxon>
        <taxon>Sphingomonadales</taxon>
        <taxon>Sphingomonadaceae</taxon>
        <taxon>Novosphingobium</taxon>
    </lineage>
</organism>
<reference evidence="2 3" key="1">
    <citation type="submission" date="2024-03" db="EMBL/GenBank/DDBJ databases">
        <authorList>
            <person name="Jo J.-H."/>
        </authorList>
    </citation>
    <scope>NUCLEOTIDE SEQUENCE [LARGE SCALE GENOMIC DNA]</scope>
    <source>
        <strain evidence="2 3">AS3R-12</strain>
    </source>
</reference>
<accession>A0ABU8SAE6</accession>
<proteinExistence type="predicted"/>
<sequence length="355" mass="38818">MSGAESLGEVIEGAMVARALEPAHGEGDGHTHEQACLNCGTALIGSHCHACGQVAHVHKTIGAFFHDLLHGVFHFEGKIWRTVPALALRPGRMTREYIDGRRASYVSPIALFLFSVFLMFAVVSNIGGTFGNSTNVNVKGKQITGLEANKAEIARLEADRAELVRQGKPTAAIDGQIEGRQSAIAVMEQLDSPLEETIAGGGERKATGKPRIYSDITAINDILRQASSNPKLALYKLRTNAYKFSWLLIPISVPFLWLLFPFSRRFGLYDHTVFVTYSLAFMMLLVSLLTGLSALWFSILPIGMTFIPPLHIYKHVKHTYAVSRFGASWRTFAILVYAAAALTAFLMAIIAIGLD</sequence>
<evidence type="ECO:0000256" key="1">
    <source>
        <dbReference type="SAM" id="Phobius"/>
    </source>
</evidence>
<feature type="transmembrane region" description="Helical" evidence="1">
    <location>
        <begin position="334"/>
        <end position="354"/>
    </location>
</feature>
<evidence type="ECO:0000313" key="3">
    <source>
        <dbReference type="Proteomes" id="UP001379235"/>
    </source>
</evidence>
<gene>
    <name evidence="2" type="ORF">WG900_11315</name>
</gene>
<dbReference type="RefSeq" id="WP_339967187.1">
    <property type="nucleotide sequence ID" value="NZ_JBBHJY010000005.1"/>
</dbReference>
<dbReference type="EMBL" id="JBBHJY010000005">
    <property type="protein sequence ID" value="MEJ6010506.1"/>
    <property type="molecule type" value="Genomic_DNA"/>
</dbReference>
<keyword evidence="1" id="KW-0812">Transmembrane</keyword>
<keyword evidence="1" id="KW-1133">Transmembrane helix</keyword>
<keyword evidence="3" id="KW-1185">Reference proteome</keyword>
<protein>
    <submittedName>
        <fullName evidence="2">DUF3667 domain-containing protein</fullName>
    </submittedName>
</protein>
<dbReference type="Proteomes" id="UP001379235">
    <property type="component" value="Unassembled WGS sequence"/>
</dbReference>